<keyword evidence="5" id="KW-0813">Transport</keyword>
<evidence type="ECO:0000256" key="13">
    <source>
        <dbReference type="ARBA" id="ARBA00023136"/>
    </source>
</evidence>
<evidence type="ECO:0000256" key="16">
    <source>
        <dbReference type="SAM" id="Phobius"/>
    </source>
</evidence>
<dbReference type="EC" id="7.1.1.2" evidence="3"/>
<evidence type="ECO:0000256" key="7">
    <source>
        <dbReference type="ARBA" id="ARBA00022692"/>
    </source>
</evidence>
<evidence type="ECO:0000256" key="3">
    <source>
        <dbReference type="ARBA" id="ARBA00012944"/>
    </source>
</evidence>
<keyword evidence="12 17" id="KW-0496">Mitochondrion</keyword>
<keyword evidence="10 16" id="KW-1133">Transmembrane helix</keyword>
<comment type="subcellular location">
    <subcellularLocation>
        <location evidence="1">Mitochondrion membrane</location>
        <topology evidence="1">Multi-pass membrane protein</topology>
    </subcellularLocation>
</comment>
<evidence type="ECO:0000256" key="11">
    <source>
        <dbReference type="ARBA" id="ARBA00023027"/>
    </source>
</evidence>
<proteinExistence type="inferred from homology"/>
<dbReference type="EMBL" id="MG989228">
    <property type="protein sequence ID" value="AWU48958.1"/>
    <property type="molecule type" value="Genomic_DNA"/>
</dbReference>
<evidence type="ECO:0000256" key="4">
    <source>
        <dbReference type="ARBA" id="ARBA00021095"/>
    </source>
</evidence>
<keyword evidence="8" id="KW-1278">Translocase</keyword>
<feature type="transmembrane region" description="Helical" evidence="16">
    <location>
        <begin position="21"/>
        <end position="42"/>
    </location>
</feature>
<dbReference type="AlphaFoldDB" id="A0A344A2G7"/>
<evidence type="ECO:0000256" key="1">
    <source>
        <dbReference type="ARBA" id="ARBA00004225"/>
    </source>
</evidence>
<comment type="similarity">
    <text evidence="2">Belongs to the complex I subunit 6 family.</text>
</comment>
<evidence type="ECO:0000256" key="5">
    <source>
        <dbReference type="ARBA" id="ARBA00022448"/>
    </source>
</evidence>
<organism evidence="17">
    <name type="scientific">Lanthanaphalara mira</name>
    <dbReference type="NCBI Taxonomy" id="2218050"/>
    <lineage>
        <taxon>Eukaryota</taxon>
        <taxon>Metazoa</taxon>
        <taxon>Ecdysozoa</taxon>
        <taxon>Arthropoda</taxon>
        <taxon>Hexapoda</taxon>
        <taxon>Insecta</taxon>
        <taxon>Pterygota</taxon>
        <taxon>Neoptera</taxon>
        <taxon>Paraneoptera</taxon>
        <taxon>Hemiptera</taxon>
        <taxon>Sternorrhyncha</taxon>
        <taxon>Psylloidea</taxon>
        <taxon>Aphalaridae</taxon>
        <taxon>Lanthanaphalara</taxon>
    </lineage>
</organism>
<geneLocation type="mitochondrion" evidence="17"/>
<evidence type="ECO:0000256" key="6">
    <source>
        <dbReference type="ARBA" id="ARBA00022660"/>
    </source>
</evidence>
<keyword evidence="6" id="KW-0679">Respiratory chain</keyword>
<keyword evidence="7 16" id="KW-0812">Transmembrane</keyword>
<dbReference type="PANTHER" id="PTHR11435:SF1">
    <property type="entry name" value="NADH-UBIQUINONE OXIDOREDUCTASE CHAIN 6"/>
    <property type="match status" value="1"/>
</dbReference>
<protein>
    <recommendedName>
        <fullName evidence="4">NADH-ubiquinone oxidoreductase chain 6</fullName>
        <ecNumber evidence="3">7.1.1.2</ecNumber>
    </recommendedName>
    <alternativeName>
        <fullName evidence="14">NADH dehydrogenase subunit 6</fullName>
    </alternativeName>
</protein>
<evidence type="ECO:0000256" key="14">
    <source>
        <dbReference type="ARBA" id="ARBA00031019"/>
    </source>
</evidence>
<keyword evidence="13 16" id="KW-0472">Membrane</keyword>
<evidence type="ECO:0000256" key="9">
    <source>
        <dbReference type="ARBA" id="ARBA00022982"/>
    </source>
</evidence>
<evidence type="ECO:0000256" key="12">
    <source>
        <dbReference type="ARBA" id="ARBA00023128"/>
    </source>
</evidence>
<feature type="transmembrane region" description="Helical" evidence="16">
    <location>
        <begin position="85"/>
        <end position="105"/>
    </location>
</feature>
<dbReference type="GO" id="GO:0008137">
    <property type="term" value="F:NADH dehydrogenase (ubiquinone) activity"/>
    <property type="evidence" value="ECO:0007669"/>
    <property type="project" value="UniProtKB-EC"/>
</dbReference>
<evidence type="ECO:0000313" key="17">
    <source>
        <dbReference type="EMBL" id="AWU48958.1"/>
    </source>
</evidence>
<evidence type="ECO:0000256" key="8">
    <source>
        <dbReference type="ARBA" id="ARBA00022967"/>
    </source>
</evidence>
<evidence type="ECO:0000256" key="2">
    <source>
        <dbReference type="ARBA" id="ARBA00005698"/>
    </source>
</evidence>
<dbReference type="GO" id="GO:0031966">
    <property type="term" value="C:mitochondrial membrane"/>
    <property type="evidence" value="ECO:0007669"/>
    <property type="project" value="UniProtKB-SubCell"/>
</dbReference>
<name>A0A344A2G7_9HEMI</name>
<feature type="transmembrane region" description="Helical" evidence="16">
    <location>
        <begin position="48"/>
        <end position="65"/>
    </location>
</feature>
<accession>A0A344A2G7</accession>
<evidence type="ECO:0000256" key="10">
    <source>
        <dbReference type="ARBA" id="ARBA00022989"/>
    </source>
</evidence>
<sequence length="159" mass="18676">MLKFSLIFMFMNSIIMPTVTHPLFLGLLIILQTIMVSIITRLMSSSSWLPLTMFLVVVGGLMVIFMYSTSITSNNIFTKNNITKYFLFTIMIIPLNKEFSIYFFKDTLCTLDNFNKEFFKMFSEVNWASSVFMFYYLLMALLMLIKMINLTKGPMRKKY</sequence>
<keyword evidence="9" id="KW-0249">Electron transport</keyword>
<evidence type="ECO:0000256" key="15">
    <source>
        <dbReference type="ARBA" id="ARBA00049551"/>
    </source>
</evidence>
<dbReference type="PANTHER" id="PTHR11435">
    <property type="entry name" value="NADH UBIQUINONE OXIDOREDUCTASE SUBUNIT ND6"/>
    <property type="match status" value="1"/>
</dbReference>
<dbReference type="InterPro" id="IPR050269">
    <property type="entry name" value="ComplexI_Subunit6"/>
</dbReference>
<reference evidence="17" key="1">
    <citation type="submission" date="2018-02" db="EMBL/GenBank/DDBJ databases">
        <title>Resolving the psyllid tree of life: Phylogenomic analysis of the superfamily Psylloidea (Hemiptera).</title>
        <authorList>
            <person name="Percy D.M."/>
            <person name="Sveinsson S."/>
            <person name="Lemmon A.R."/>
            <person name="Lemmon E.M."/>
            <person name="Ouvrard D."/>
            <person name="Burckhardt D."/>
        </authorList>
    </citation>
    <scope>NUCLEOTIDE SEQUENCE</scope>
    <source>
        <strain evidence="17">DP1.idba.126_circ</strain>
    </source>
</reference>
<comment type="catalytic activity">
    <reaction evidence="15">
        <text>a ubiquinone + NADH + 5 H(+)(in) = a ubiquinol + NAD(+) + 4 H(+)(out)</text>
        <dbReference type="Rhea" id="RHEA:29091"/>
        <dbReference type="Rhea" id="RHEA-COMP:9565"/>
        <dbReference type="Rhea" id="RHEA-COMP:9566"/>
        <dbReference type="ChEBI" id="CHEBI:15378"/>
        <dbReference type="ChEBI" id="CHEBI:16389"/>
        <dbReference type="ChEBI" id="CHEBI:17976"/>
        <dbReference type="ChEBI" id="CHEBI:57540"/>
        <dbReference type="ChEBI" id="CHEBI:57945"/>
        <dbReference type="EC" id="7.1.1.2"/>
    </reaction>
</comment>
<gene>
    <name evidence="17" type="primary">nad6</name>
</gene>
<feature type="transmembrane region" description="Helical" evidence="16">
    <location>
        <begin position="125"/>
        <end position="148"/>
    </location>
</feature>
<keyword evidence="11" id="KW-0520">NAD</keyword>